<comment type="subcellular location">
    <subcellularLocation>
        <location evidence="1">Nucleus</location>
    </subcellularLocation>
</comment>
<dbReference type="Proteomes" id="UP000006968">
    <property type="component" value="Chromosome II"/>
</dbReference>
<dbReference type="GO" id="GO:2000221">
    <property type="term" value="P:negative regulation of pseudohyphal growth"/>
    <property type="evidence" value="ECO:0007669"/>
    <property type="project" value="UniProtKB-ARBA"/>
</dbReference>
<dbReference type="GO" id="GO:0005667">
    <property type="term" value="C:transcription regulator complex"/>
    <property type="evidence" value="ECO:0007669"/>
    <property type="project" value="TreeGrafter"/>
</dbReference>
<evidence type="ECO:0000256" key="2">
    <source>
        <dbReference type="ARBA" id="ARBA00022491"/>
    </source>
</evidence>
<name>J8Q530_SACAR</name>
<dbReference type="PANTHER" id="PTHR14003:SF19">
    <property type="entry name" value="YY2 TRANSCRIPTION FACTOR"/>
    <property type="match status" value="1"/>
</dbReference>
<evidence type="ECO:0000256" key="6">
    <source>
        <dbReference type="ARBA" id="ARBA00022833"/>
    </source>
</evidence>
<dbReference type="GO" id="GO:0005634">
    <property type="term" value="C:nucleus"/>
    <property type="evidence" value="ECO:0007669"/>
    <property type="project" value="UniProtKB-SubCell"/>
</dbReference>
<dbReference type="InterPro" id="IPR013087">
    <property type="entry name" value="Znf_C2H2_type"/>
</dbReference>
<dbReference type="GO" id="GO:0000981">
    <property type="term" value="F:DNA-binding transcription factor activity, RNA polymerase II-specific"/>
    <property type="evidence" value="ECO:0007669"/>
    <property type="project" value="TreeGrafter"/>
</dbReference>
<dbReference type="GO" id="GO:0043709">
    <property type="term" value="P:cell adhesion involved in single-species biofilm formation"/>
    <property type="evidence" value="ECO:0007669"/>
    <property type="project" value="UniProtKB-ARBA"/>
</dbReference>
<keyword evidence="3" id="KW-0479">Metal-binding</keyword>
<keyword evidence="7" id="KW-0539">Nucleus</keyword>
<evidence type="ECO:0000256" key="4">
    <source>
        <dbReference type="ARBA" id="ARBA00022737"/>
    </source>
</evidence>
<feature type="domain" description="C2H2-type" evidence="9">
    <location>
        <begin position="187"/>
        <end position="216"/>
    </location>
</feature>
<proteinExistence type="predicted"/>
<comment type="caution">
    <text evidence="10">The sequence shown here is derived from an EMBL/GenBank/DDBJ whole genome shotgun (WGS) entry which is preliminary data.</text>
</comment>
<evidence type="ECO:0000256" key="7">
    <source>
        <dbReference type="ARBA" id="ARBA00023242"/>
    </source>
</evidence>
<reference evidence="10 11" key="1">
    <citation type="journal article" date="2013" name="BMC Genomics">
        <title>High quality de novo sequencing and assembly of the Saccharomyces arboricolus genome.</title>
        <authorList>
            <person name="Liti G."/>
            <person name="Nguyen Ba A.N."/>
            <person name="Blythe M."/>
            <person name="Mueller C.A."/>
            <person name="Bergstroem A."/>
            <person name="Cubillos F.A."/>
            <person name="Dafhnis-Calas F."/>
            <person name="Khoshraftar S."/>
            <person name="Malla S."/>
            <person name="Mehta N."/>
            <person name="Siow C.C."/>
            <person name="Warringer J."/>
            <person name="Moses A.M."/>
            <person name="Louis E.J."/>
            <person name="Nieduszynski C.A."/>
        </authorList>
    </citation>
    <scope>NUCLEOTIDE SEQUENCE [LARGE SCALE GENOMIC DNA]</scope>
    <source>
        <strain evidence="11">H-6 / AS 2.3317 / CBS 10644</strain>
    </source>
</reference>
<dbReference type="SUPFAM" id="SSF57667">
    <property type="entry name" value="beta-beta-alpha zinc fingers"/>
    <property type="match status" value="1"/>
</dbReference>
<dbReference type="Gene3D" id="3.30.160.60">
    <property type="entry name" value="Classic Zinc Finger"/>
    <property type="match status" value="2"/>
</dbReference>
<dbReference type="GO" id="GO:2000218">
    <property type="term" value="P:negative regulation of invasive growth in response to glucose limitation"/>
    <property type="evidence" value="ECO:0007669"/>
    <property type="project" value="UniProtKB-ARBA"/>
</dbReference>
<dbReference type="HOGENOM" id="CLU_082791_0_0_1"/>
<dbReference type="PROSITE" id="PS50157">
    <property type="entry name" value="ZINC_FINGER_C2H2_2"/>
    <property type="match status" value="2"/>
</dbReference>
<dbReference type="GO" id="GO:0000122">
    <property type="term" value="P:negative regulation of transcription by RNA polymerase II"/>
    <property type="evidence" value="ECO:0007669"/>
    <property type="project" value="UniProtKB-ARBA"/>
</dbReference>
<keyword evidence="11" id="KW-1185">Reference proteome</keyword>
<dbReference type="SMART" id="SM00355">
    <property type="entry name" value="ZnF_C2H2"/>
    <property type="match status" value="2"/>
</dbReference>
<sequence length="226" mass="25548">MSIGYKDNLLSTILAKDGKCEFPINFDYSTPQLTLMPEMFSYNNERKYQTLIPLMKTSHLIDDDLKDKLNKCALDFFSGKQSNRTSDVTISKLVVSREASPGLSLSNISIVQPDDIVKSKIDTPSSPSSPCSPGINKSTKAVMKLKPTKTNTTGQRTRHFCKICSTGFTTSGHLSRHNRIHTGEKNHICPHEGCGQRFSRHDNCNQHYRTHANKKKRNWKRRETSS</sequence>
<gene>
    <name evidence="10" type="ORF">SU7_0169</name>
</gene>
<dbReference type="PANTHER" id="PTHR14003">
    <property type="entry name" value="TRANSCRIPTIONAL REPRESSOR PROTEIN YY"/>
    <property type="match status" value="1"/>
</dbReference>
<protein>
    <submittedName>
        <fullName evidence="10">Nrg2p</fullName>
    </submittedName>
</protein>
<dbReference type="EMBL" id="ALIE01000007">
    <property type="protein sequence ID" value="EJS44798.1"/>
    <property type="molecule type" value="Genomic_DNA"/>
</dbReference>
<dbReference type="GO" id="GO:0008270">
    <property type="term" value="F:zinc ion binding"/>
    <property type="evidence" value="ECO:0007669"/>
    <property type="project" value="UniProtKB-KW"/>
</dbReference>
<keyword evidence="5 8" id="KW-0863">Zinc-finger</keyword>
<dbReference type="OrthoDB" id="6365676at2759"/>
<dbReference type="InterPro" id="IPR036236">
    <property type="entry name" value="Znf_C2H2_sf"/>
</dbReference>
<evidence type="ECO:0000256" key="8">
    <source>
        <dbReference type="PROSITE-ProRule" id="PRU00042"/>
    </source>
</evidence>
<keyword evidence="2" id="KW-0678">Repressor</keyword>
<evidence type="ECO:0000313" key="10">
    <source>
        <dbReference type="EMBL" id="EJS44798.1"/>
    </source>
</evidence>
<dbReference type="PROSITE" id="PS00028">
    <property type="entry name" value="ZINC_FINGER_C2H2_1"/>
    <property type="match status" value="2"/>
</dbReference>
<evidence type="ECO:0000313" key="11">
    <source>
        <dbReference type="Proteomes" id="UP000006968"/>
    </source>
</evidence>
<dbReference type="GO" id="GO:0000978">
    <property type="term" value="F:RNA polymerase II cis-regulatory region sequence-specific DNA binding"/>
    <property type="evidence" value="ECO:0007669"/>
    <property type="project" value="TreeGrafter"/>
</dbReference>
<accession>J8Q530</accession>
<keyword evidence="4" id="KW-0677">Repeat</keyword>
<evidence type="ECO:0000256" key="3">
    <source>
        <dbReference type="ARBA" id="ARBA00022723"/>
    </source>
</evidence>
<dbReference type="GO" id="GO:0000785">
    <property type="term" value="C:chromatin"/>
    <property type="evidence" value="ECO:0007669"/>
    <property type="project" value="TreeGrafter"/>
</dbReference>
<evidence type="ECO:0000256" key="5">
    <source>
        <dbReference type="ARBA" id="ARBA00022771"/>
    </source>
</evidence>
<evidence type="ECO:0000259" key="9">
    <source>
        <dbReference type="PROSITE" id="PS50157"/>
    </source>
</evidence>
<organism evidence="10 11">
    <name type="scientific">Saccharomyces arboricola (strain H-6 / AS 2.3317 / CBS 10644)</name>
    <name type="common">Yeast</name>
    <dbReference type="NCBI Taxonomy" id="1160507"/>
    <lineage>
        <taxon>Eukaryota</taxon>
        <taxon>Fungi</taxon>
        <taxon>Dikarya</taxon>
        <taxon>Ascomycota</taxon>
        <taxon>Saccharomycotina</taxon>
        <taxon>Saccharomycetes</taxon>
        <taxon>Saccharomycetales</taxon>
        <taxon>Saccharomycetaceae</taxon>
        <taxon>Saccharomyces</taxon>
    </lineage>
</organism>
<evidence type="ECO:0000256" key="1">
    <source>
        <dbReference type="ARBA" id="ARBA00004123"/>
    </source>
</evidence>
<dbReference type="AlphaFoldDB" id="J8Q530"/>
<keyword evidence="6" id="KW-0862">Zinc</keyword>
<feature type="domain" description="C2H2-type" evidence="9">
    <location>
        <begin position="159"/>
        <end position="186"/>
    </location>
</feature>
<dbReference type="FunFam" id="3.30.160.60:FF:001382">
    <property type="entry name" value="Transcriptional repressor"/>
    <property type="match status" value="1"/>
</dbReference>